<accession>A0A5P1E416</accession>
<evidence type="ECO:0000313" key="2">
    <source>
        <dbReference type="EMBL" id="ONK57402.1"/>
    </source>
</evidence>
<evidence type="ECO:0000313" key="3">
    <source>
        <dbReference type="Proteomes" id="UP000243459"/>
    </source>
</evidence>
<reference evidence="3" key="1">
    <citation type="journal article" date="2017" name="Nat. Commun.">
        <title>The asparagus genome sheds light on the origin and evolution of a young Y chromosome.</title>
        <authorList>
            <person name="Harkess A."/>
            <person name="Zhou J."/>
            <person name="Xu C."/>
            <person name="Bowers J.E."/>
            <person name="Van der Hulst R."/>
            <person name="Ayyampalayam S."/>
            <person name="Mercati F."/>
            <person name="Riccardi P."/>
            <person name="McKain M.R."/>
            <person name="Kakrana A."/>
            <person name="Tang H."/>
            <person name="Ray J."/>
            <person name="Groenendijk J."/>
            <person name="Arikit S."/>
            <person name="Mathioni S.M."/>
            <person name="Nakano M."/>
            <person name="Shan H."/>
            <person name="Telgmann-Rauber A."/>
            <person name="Kanno A."/>
            <person name="Yue Z."/>
            <person name="Chen H."/>
            <person name="Li W."/>
            <person name="Chen Y."/>
            <person name="Xu X."/>
            <person name="Zhang Y."/>
            <person name="Luo S."/>
            <person name="Chen H."/>
            <person name="Gao J."/>
            <person name="Mao Z."/>
            <person name="Pires J.C."/>
            <person name="Luo M."/>
            <person name="Kudrna D."/>
            <person name="Wing R.A."/>
            <person name="Meyers B.C."/>
            <person name="Yi K."/>
            <person name="Kong H."/>
            <person name="Lavrijsen P."/>
            <person name="Sunseri F."/>
            <person name="Falavigna A."/>
            <person name="Ye Y."/>
            <person name="Leebens-Mack J.H."/>
            <person name="Chen G."/>
        </authorList>
    </citation>
    <scope>NUCLEOTIDE SEQUENCE [LARGE SCALE GENOMIC DNA]</scope>
    <source>
        <strain evidence="3">cv. DH0086</strain>
    </source>
</reference>
<proteinExistence type="predicted"/>
<dbReference type="Gramene" id="ONK57402">
    <property type="protein sequence ID" value="ONK57402"/>
    <property type="gene ID" value="A4U43_C09F150"/>
</dbReference>
<dbReference type="AlphaFoldDB" id="A0A5P1E416"/>
<keyword evidence="3" id="KW-1185">Reference proteome</keyword>
<gene>
    <name evidence="2" type="ORF">A4U43_C09F150</name>
</gene>
<name>A0A5P1E416_ASPOF</name>
<dbReference type="EMBL" id="CM007389">
    <property type="protein sequence ID" value="ONK57402.1"/>
    <property type="molecule type" value="Genomic_DNA"/>
</dbReference>
<dbReference type="Proteomes" id="UP000243459">
    <property type="component" value="Chromosome 9"/>
</dbReference>
<protein>
    <recommendedName>
        <fullName evidence="1">Retrotransposon Copia-like N-terminal domain-containing protein</fullName>
    </recommendedName>
</protein>
<organism evidence="2 3">
    <name type="scientific">Asparagus officinalis</name>
    <name type="common">Garden asparagus</name>
    <dbReference type="NCBI Taxonomy" id="4686"/>
    <lineage>
        <taxon>Eukaryota</taxon>
        <taxon>Viridiplantae</taxon>
        <taxon>Streptophyta</taxon>
        <taxon>Embryophyta</taxon>
        <taxon>Tracheophyta</taxon>
        <taxon>Spermatophyta</taxon>
        <taxon>Magnoliopsida</taxon>
        <taxon>Liliopsida</taxon>
        <taxon>Asparagales</taxon>
        <taxon>Asparagaceae</taxon>
        <taxon>Asparagoideae</taxon>
        <taxon>Asparagus</taxon>
    </lineage>
</organism>
<sequence>MLVPRSKPGSNSIVVHAARVGWRPGFYSIGSAKPQSGSTLALGMLPSISMGGAGIEPGVVQWFKSYFGGAFDEDAIGRIRDLTLMEGNQPENKPDLTLLLESLIATLSQLQQQKPTQDGVISAMTVKLDGKNFNIWSQMLKMKLSGKGKLGYIDGTSSQPSGNTNPKWNMEDQLVKDYIITLWIPL</sequence>
<evidence type="ECO:0000259" key="1">
    <source>
        <dbReference type="Pfam" id="PF14244"/>
    </source>
</evidence>
<dbReference type="InterPro" id="IPR029472">
    <property type="entry name" value="Copia-like_N"/>
</dbReference>
<feature type="domain" description="Retrotransposon Copia-like N-terminal" evidence="1">
    <location>
        <begin position="124"/>
        <end position="160"/>
    </location>
</feature>
<dbReference type="Pfam" id="PF14244">
    <property type="entry name" value="Retrotran_gag_3"/>
    <property type="match status" value="1"/>
</dbReference>